<name>A0A8T8HYG8_9PSEU</name>
<gene>
    <name evidence="1" type="ORF">J7S33_30765</name>
</gene>
<dbReference type="AlphaFoldDB" id="A0A8T8HYG8"/>
<evidence type="ECO:0000313" key="2">
    <source>
        <dbReference type="Proteomes" id="UP000671828"/>
    </source>
</evidence>
<sequence>MTTPGVPVRDLLRERVAAGEERRAVVADGDAETAELLAAWIDALLDEWNRRCRAA</sequence>
<protein>
    <submittedName>
        <fullName evidence="1">Uncharacterized protein</fullName>
    </submittedName>
</protein>
<dbReference type="Proteomes" id="UP000671828">
    <property type="component" value="Chromosome"/>
</dbReference>
<evidence type="ECO:0000313" key="1">
    <source>
        <dbReference type="EMBL" id="QTR03270.1"/>
    </source>
</evidence>
<dbReference type="EMBL" id="CP072788">
    <property type="protein sequence ID" value="QTR03270.1"/>
    <property type="molecule type" value="Genomic_DNA"/>
</dbReference>
<organism evidence="1 2">
    <name type="scientific">Saccharothrix algeriensis</name>
    <dbReference type="NCBI Taxonomy" id="173560"/>
    <lineage>
        <taxon>Bacteria</taxon>
        <taxon>Bacillati</taxon>
        <taxon>Actinomycetota</taxon>
        <taxon>Actinomycetes</taxon>
        <taxon>Pseudonocardiales</taxon>
        <taxon>Pseudonocardiaceae</taxon>
        <taxon>Saccharothrix</taxon>
    </lineage>
</organism>
<accession>A0A8T8HYG8</accession>
<proteinExistence type="predicted"/>
<reference evidence="1" key="1">
    <citation type="submission" date="2021-04" db="EMBL/GenBank/DDBJ databases">
        <title>Saccharothrix algeriensis WGS.</title>
        <authorList>
            <person name="Stuskova K."/>
            <person name="Hakalova E."/>
            <person name="Tebbal A.B."/>
            <person name="Eichmeier A."/>
        </authorList>
    </citation>
    <scope>NUCLEOTIDE SEQUENCE</scope>
    <source>
        <strain evidence="1">NRRL B-24137</strain>
    </source>
</reference>